<organism evidence="3 4">
    <name type="scientific">Sporotomaculum syntrophicum</name>
    <dbReference type="NCBI Taxonomy" id="182264"/>
    <lineage>
        <taxon>Bacteria</taxon>
        <taxon>Bacillati</taxon>
        <taxon>Bacillota</taxon>
        <taxon>Clostridia</taxon>
        <taxon>Eubacteriales</taxon>
        <taxon>Desulfallaceae</taxon>
        <taxon>Sporotomaculum</taxon>
    </lineage>
</organism>
<comment type="caution">
    <text evidence="3">The sequence shown here is derived from an EMBL/GenBank/DDBJ whole genome shotgun (WGS) entry which is preliminary data.</text>
</comment>
<proteinExistence type="inferred from homology"/>
<dbReference type="InterPro" id="IPR006016">
    <property type="entry name" value="UspA"/>
</dbReference>
<sequence length="123" mass="13165">MKLLVPTDGSNNAMEAVNFAIALARENPKTQVTVISVIAPFSESRAGIALEKARNAFIKAGLTVQTVLLEGDPADTIIKYAQEQKIEHIIMGSRGMGALRSMVLGSVSQKVMQNTSIPLTIVK</sequence>
<name>A0A9D3AVP3_9FIRM</name>
<accession>A0A9D3AVP3</accession>
<evidence type="ECO:0000313" key="3">
    <source>
        <dbReference type="EMBL" id="KAF1084385.1"/>
    </source>
</evidence>
<evidence type="ECO:0000256" key="1">
    <source>
        <dbReference type="ARBA" id="ARBA00008791"/>
    </source>
</evidence>
<dbReference type="AlphaFoldDB" id="A0A9D3AVP3"/>
<keyword evidence="4" id="KW-1185">Reference proteome</keyword>
<dbReference type="PRINTS" id="PR01438">
    <property type="entry name" value="UNVRSLSTRESS"/>
</dbReference>
<dbReference type="Pfam" id="PF00582">
    <property type="entry name" value="Usp"/>
    <property type="match status" value="1"/>
</dbReference>
<comment type="similarity">
    <text evidence="1">Belongs to the universal stress protein A family.</text>
</comment>
<gene>
    <name evidence="3" type="primary">nhaX</name>
    <name evidence="3" type="ORF">SPSYN_02162</name>
</gene>
<dbReference type="Gene3D" id="3.40.50.620">
    <property type="entry name" value="HUPs"/>
    <property type="match status" value="1"/>
</dbReference>
<evidence type="ECO:0000313" key="4">
    <source>
        <dbReference type="Proteomes" id="UP000798488"/>
    </source>
</evidence>
<evidence type="ECO:0000259" key="2">
    <source>
        <dbReference type="Pfam" id="PF00582"/>
    </source>
</evidence>
<protein>
    <submittedName>
        <fullName evidence="3">Stress response protein NhaX</fullName>
    </submittedName>
</protein>
<dbReference type="Proteomes" id="UP000798488">
    <property type="component" value="Unassembled WGS sequence"/>
</dbReference>
<feature type="domain" description="UspA" evidence="2">
    <location>
        <begin position="2"/>
        <end position="123"/>
    </location>
</feature>
<dbReference type="PANTHER" id="PTHR46268:SF6">
    <property type="entry name" value="UNIVERSAL STRESS PROTEIN UP12"/>
    <property type="match status" value="1"/>
</dbReference>
<dbReference type="CDD" id="cd00293">
    <property type="entry name" value="USP-like"/>
    <property type="match status" value="1"/>
</dbReference>
<dbReference type="RefSeq" id="WP_161822476.1">
    <property type="nucleotide sequence ID" value="NZ_LSRS01000005.1"/>
</dbReference>
<reference evidence="3" key="1">
    <citation type="submission" date="2016-02" db="EMBL/GenBank/DDBJ databases">
        <title>Draft Genome Sequence of Sporotomaculum syntrophicum Strain FB, a Syntrophic Benzoate Degrader.</title>
        <authorList>
            <person name="Nobu M.K."/>
            <person name="Narihiro T."/>
            <person name="Qiu Y.-L."/>
            <person name="Ohashi A."/>
            <person name="Liu W.-T."/>
            <person name="Yuji S."/>
        </authorList>
    </citation>
    <scope>NUCLEOTIDE SEQUENCE</scope>
    <source>
        <strain evidence="3">FB</strain>
    </source>
</reference>
<dbReference type="PANTHER" id="PTHR46268">
    <property type="entry name" value="STRESS RESPONSE PROTEIN NHAX"/>
    <property type="match status" value="1"/>
</dbReference>
<dbReference type="EMBL" id="LSRS01000005">
    <property type="protein sequence ID" value="KAF1084385.1"/>
    <property type="molecule type" value="Genomic_DNA"/>
</dbReference>
<dbReference type="InterPro" id="IPR014729">
    <property type="entry name" value="Rossmann-like_a/b/a_fold"/>
</dbReference>
<dbReference type="InterPro" id="IPR006015">
    <property type="entry name" value="Universal_stress_UspA"/>
</dbReference>
<dbReference type="OrthoDB" id="152484at2"/>
<dbReference type="SUPFAM" id="SSF52402">
    <property type="entry name" value="Adenine nucleotide alpha hydrolases-like"/>
    <property type="match status" value="1"/>
</dbReference>